<dbReference type="AlphaFoldDB" id="A0A0E9RNL6"/>
<dbReference type="EMBL" id="GBXM01077878">
    <property type="protein sequence ID" value="JAH30699.1"/>
    <property type="molecule type" value="Transcribed_RNA"/>
</dbReference>
<evidence type="ECO:0000313" key="1">
    <source>
        <dbReference type="EMBL" id="JAH30699.1"/>
    </source>
</evidence>
<reference evidence="1" key="2">
    <citation type="journal article" date="2015" name="Fish Shellfish Immunol.">
        <title>Early steps in the European eel (Anguilla anguilla)-Vibrio vulnificus interaction in the gills: Role of the RtxA13 toxin.</title>
        <authorList>
            <person name="Callol A."/>
            <person name="Pajuelo D."/>
            <person name="Ebbesson L."/>
            <person name="Teles M."/>
            <person name="MacKenzie S."/>
            <person name="Amaro C."/>
        </authorList>
    </citation>
    <scope>NUCLEOTIDE SEQUENCE</scope>
</reference>
<name>A0A0E9RNL6_ANGAN</name>
<organism evidence="1">
    <name type="scientific">Anguilla anguilla</name>
    <name type="common">European freshwater eel</name>
    <name type="synonym">Muraena anguilla</name>
    <dbReference type="NCBI Taxonomy" id="7936"/>
    <lineage>
        <taxon>Eukaryota</taxon>
        <taxon>Metazoa</taxon>
        <taxon>Chordata</taxon>
        <taxon>Craniata</taxon>
        <taxon>Vertebrata</taxon>
        <taxon>Euteleostomi</taxon>
        <taxon>Actinopterygii</taxon>
        <taxon>Neopterygii</taxon>
        <taxon>Teleostei</taxon>
        <taxon>Anguilliformes</taxon>
        <taxon>Anguillidae</taxon>
        <taxon>Anguilla</taxon>
    </lineage>
</organism>
<protein>
    <submittedName>
        <fullName evidence="1">Uncharacterized protein</fullName>
    </submittedName>
</protein>
<proteinExistence type="predicted"/>
<reference evidence="1" key="1">
    <citation type="submission" date="2014-11" db="EMBL/GenBank/DDBJ databases">
        <authorList>
            <person name="Amaro Gonzalez C."/>
        </authorList>
    </citation>
    <scope>NUCLEOTIDE SEQUENCE</scope>
</reference>
<sequence length="50" mass="5687">MFSRDQFRVCVTSMSFKMRSPLFSHKCCLCNCICRRVQALIISAELPSAA</sequence>
<accession>A0A0E9RNL6</accession>